<evidence type="ECO:0000313" key="2">
    <source>
        <dbReference type="Proteomes" id="UP001497497"/>
    </source>
</evidence>
<comment type="caution">
    <text evidence="1">The sequence shown here is derived from an EMBL/GenBank/DDBJ whole genome shotgun (WGS) entry which is preliminary data.</text>
</comment>
<accession>A0AAV2I4W1</accession>
<sequence>QPGYKWSYNVPVADQIAVQADDIIGVYSNATGVLYASDCKGAVEKISLVPIINSDSVTDYQRKDVSGKYCLVPSFGAQVSPGE</sequence>
<evidence type="ECO:0000313" key="1">
    <source>
        <dbReference type="EMBL" id="CAL1541711.1"/>
    </source>
</evidence>
<keyword evidence="2" id="KW-1185">Reference proteome</keyword>
<dbReference type="AlphaFoldDB" id="A0AAV2I4W1"/>
<organism evidence="1 2">
    <name type="scientific">Lymnaea stagnalis</name>
    <name type="common">Great pond snail</name>
    <name type="synonym">Helix stagnalis</name>
    <dbReference type="NCBI Taxonomy" id="6523"/>
    <lineage>
        <taxon>Eukaryota</taxon>
        <taxon>Metazoa</taxon>
        <taxon>Spiralia</taxon>
        <taxon>Lophotrochozoa</taxon>
        <taxon>Mollusca</taxon>
        <taxon>Gastropoda</taxon>
        <taxon>Heterobranchia</taxon>
        <taxon>Euthyneura</taxon>
        <taxon>Panpulmonata</taxon>
        <taxon>Hygrophila</taxon>
        <taxon>Lymnaeoidea</taxon>
        <taxon>Lymnaeidae</taxon>
        <taxon>Lymnaea</taxon>
    </lineage>
</organism>
<dbReference type="Proteomes" id="UP001497497">
    <property type="component" value="Unassembled WGS sequence"/>
</dbReference>
<proteinExistence type="predicted"/>
<protein>
    <submittedName>
        <fullName evidence="1">Uncharacterized protein</fullName>
    </submittedName>
</protein>
<feature type="non-terminal residue" evidence="1">
    <location>
        <position position="1"/>
    </location>
</feature>
<reference evidence="1 2" key="1">
    <citation type="submission" date="2024-04" db="EMBL/GenBank/DDBJ databases">
        <authorList>
            <consortium name="Genoscope - CEA"/>
            <person name="William W."/>
        </authorList>
    </citation>
    <scope>NUCLEOTIDE SEQUENCE [LARGE SCALE GENOMIC DNA]</scope>
</reference>
<name>A0AAV2I4W1_LYMST</name>
<dbReference type="EMBL" id="CAXITT010000448">
    <property type="protein sequence ID" value="CAL1541711.1"/>
    <property type="molecule type" value="Genomic_DNA"/>
</dbReference>
<gene>
    <name evidence="1" type="ORF">GSLYS_00015317001</name>
</gene>